<dbReference type="EMBL" id="JAAQYX010000036">
    <property type="protein sequence ID" value="NNB51684.1"/>
    <property type="molecule type" value="Genomic_DNA"/>
</dbReference>
<sequence length="95" mass="10512">MMLLLILVLIIASILLGFFFHTAKQPSNPRKLLKACAFSGLAFIAAIQIIQATYEGKQSIAEQSPLIFFMGMGVAIVICFFLGWSYAGIRQEKKI</sequence>
<dbReference type="AlphaFoldDB" id="A0A9Q5FSI5"/>
<name>A0A9Q5FSI5_PSEFR</name>
<keyword evidence="1" id="KW-0472">Membrane</keyword>
<reference evidence="2" key="2">
    <citation type="submission" date="2020-03" db="EMBL/GenBank/DDBJ databases">
        <authorList>
            <person name="Maier C."/>
            <person name="Huptas C."/>
            <person name="von Neubeck M."/>
            <person name="Scherer S."/>
            <person name="Wenning M."/>
            <person name="Lucking G."/>
        </authorList>
    </citation>
    <scope>NUCLEOTIDE SEQUENCE</scope>
    <source>
        <strain evidence="2">WS 5094</strain>
    </source>
</reference>
<dbReference type="RefSeq" id="WP_086797560.1">
    <property type="nucleotide sequence ID" value="NZ_CP021132.1"/>
</dbReference>
<evidence type="ECO:0000313" key="2">
    <source>
        <dbReference type="EMBL" id="NNB51684.1"/>
    </source>
</evidence>
<evidence type="ECO:0000313" key="4">
    <source>
        <dbReference type="Proteomes" id="UP000564604"/>
    </source>
</evidence>
<proteinExistence type="predicted"/>
<dbReference type="Proteomes" id="UP000564604">
    <property type="component" value="Unassembled WGS sequence"/>
</dbReference>
<reference evidence="2 4" key="1">
    <citation type="journal article" date="2020" name="Front. Microbiol.">
        <title>Genetic Organization of the aprX-lipA2 Operon Affects the Proteolytic Potential of Pseudomonas Species in Milk.</title>
        <authorList>
            <person name="Maier C."/>
            <person name="Huptas C."/>
            <person name="von Neubeck M."/>
            <person name="Scherer S."/>
            <person name="Wenning M."/>
            <person name="Lucking G."/>
        </authorList>
    </citation>
    <scope>NUCLEOTIDE SEQUENCE [LARGE SCALE GENOMIC DNA]</scope>
    <source>
        <strain evidence="2 4">WS 5094</strain>
    </source>
</reference>
<accession>A0A9Q5FSI5</accession>
<feature type="transmembrane region" description="Helical" evidence="1">
    <location>
        <begin position="32"/>
        <end position="54"/>
    </location>
</feature>
<protein>
    <submittedName>
        <fullName evidence="2">Uncharacterized protein</fullName>
    </submittedName>
</protein>
<evidence type="ECO:0000313" key="3">
    <source>
        <dbReference type="EMBL" id="QPL33497.1"/>
    </source>
</evidence>
<organism evidence="2 4">
    <name type="scientific">Pseudomonas fragi</name>
    <dbReference type="NCBI Taxonomy" id="296"/>
    <lineage>
        <taxon>Bacteria</taxon>
        <taxon>Pseudomonadati</taxon>
        <taxon>Pseudomonadota</taxon>
        <taxon>Gammaproteobacteria</taxon>
        <taxon>Pseudomonadales</taxon>
        <taxon>Pseudomonadaceae</taxon>
        <taxon>Pseudomonas</taxon>
    </lineage>
</organism>
<evidence type="ECO:0000313" key="5">
    <source>
        <dbReference type="Proteomes" id="UP000594467"/>
    </source>
</evidence>
<gene>
    <name evidence="2" type="ORF">HBN89_20815</name>
    <name evidence="3" type="ORF">I5R27_10585</name>
</gene>
<keyword evidence="1" id="KW-0812">Transmembrane</keyword>
<dbReference type="EMBL" id="CP065202">
    <property type="protein sequence ID" value="QPL33497.1"/>
    <property type="molecule type" value="Genomic_DNA"/>
</dbReference>
<evidence type="ECO:0000256" key="1">
    <source>
        <dbReference type="SAM" id="Phobius"/>
    </source>
</evidence>
<dbReference type="Proteomes" id="UP000594467">
    <property type="component" value="Chromosome"/>
</dbReference>
<feature type="transmembrane region" description="Helical" evidence="1">
    <location>
        <begin position="66"/>
        <end position="87"/>
    </location>
</feature>
<reference evidence="3 5" key="3">
    <citation type="submission" date="2020-11" db="EMBL/GenBank/DDBJ databases">
        <title>The Complete Genome of Pseudomonas fragi A13BB.</title>
        <authorList>
            <person name="Awolope O.K."/>
            <person name="O'Driscoll N.H."/>
            <person name="Di Salvo A."/>
            <person name="Lamb A.J."/>
        </authorList>
    </citation>
    <scope>NUCLEOTIDE SEQUENCE [LARGE SCALE GENOMIC DNA]</scope>
    <source>
        <strain evidence="3 5">A13BB</strain>
    </source>
</reference>
<keyword evidence="1" id="KW-1133">Transmembrane helix</keyword>